<keyword evidence="4" id="KW-1185">Reference proteome</keyword>
<name>A0A812UET4_9DINO</name>
<evidence type="ECO:0000256" key="1">
    <source>
        <dbReference type="ARBA" id="ARBA00023002"/>
    </source>
</evidence>
<organism evidence="3 4">
    <name type="scientific">Symbiodinium natans</name>
    <dbReference type="NCBI Taxonomy" id="878477"/>
    <lineage>
        <taxon>Eukaryota</taxon>
        <taxon>Sar</taxon>
        <taxon>Alveolata</taxon>
        <taxon>Dinophyceae</taxon>
        <taxon>Suessiales</taxon>
        <taxon>Symbiodiniaceae</taxon>
        <taxon>Symbiodinium</taxon>
    </lineage>
</organism>
<protein>
    <submittedName>
        <fullName evidence="3">Foxred2 protein</fullName>
    </submittedName>
</protein>
<dbReference type="OrthoDB" id="66881at2759"/>
<dbReference type="AlphaFoldDB" id="A0A812UET4"/>
<dbReference type="Proteomes" id="UP000604046">
    <property type="component" value="Unassembled WGS sequence"/>
</dbReference>
<dbReference type="EMBL" id="CAJNDS010002723">
    <property type="protein sequence ID" value="CAE7573774.1"/>
    <property type="molecule type" value="Genomic_DNA"/>
</dbReference>
<feature type="signal peptide" evidence="2">
    <location>
        <begin position="1"/>
        <end position="19"/>
    </location>
</feature>
<accession>A0A812UET4</accession>
<keyword evidence="2" id="KW-0732">Signal</keyword>
<sequence length="706" mass="80269">MWLTLQLLLGAVLWRCGGAAESQTQYCIIGGGPAGIQLGHFFLHAGRDYVIFEKQATAGSFFEQYPRHRKLISLNKRKVREGRSEDFAFRHDWNTLIDVREAGRRTPPVTERSKELFPHASVLVEYLSEFAEEQNEHIRYNSSVQKIQRQGSIFELTVASPDSPSHRFLCVEVIIATGLAKPRLANLRVDGAEHVLGYEDLPSSGESFEGQAVLILGQGNAALETAQELQQYTSEVHLVSRARPLPEGGSGVRLAYQTHYVGDIRAGRTTILDTYLLKSLDTFDFDGIEAFMRFTVVPCGGRLCVWYISKEECNSVRCRQQHDIGGQNLSYMVEVATVHVNSTLHMRLRSIVEKYPEFASRLRWETEDVDMFDEENEQLTMDQLDRLGIDPSVFNMKTTKLEVSTSALRANPQLAEELSEMRQLGGHDNLRYPMDHVIRCFGWVFDTQIFDSSLPIDLVHNRKYPQITPAWELKGVPGMYAAGTLTHSLDFRKSAGGFIHGFRYTSRALFRLLEERNFNVSWPQTSWQLPVTCSALNELSDAASDCDPEIPEASDSFDVALEPLLEMLLERINGASGPYQMFEFLGDMVLFESRSTHLQLRYLEEVPLKHFHARYKNVSRLTWVFRYSDSFHGRKVLGEGRVGATRAQDAHRSNFLHPMLAFYPAGAVNATMRHWLVEDVFTQWRGLDDRVPLAKFLHRVTASMIS</sequence>
<gene>
    <name evidence="3" type="primary">Foxred2</name>
    <name evidence="3" type="ORF">SNAT2548_LOCUS32723</name>
</gene>
<dbReference type="PANTHER" id="PTHR43539">
    <property type="entry name" value="FLAVIN-BINDING MONOOXYGENASE-LIKE PROTEIN (AFU_ORTHOLOGUE AFUA_4G09220)"/>
    <property type="match status" value="1"/>
</dbReference>
<evidence type="ECO:0000313" key="4">
    <source>
        <dbReference type="Proteomes" id="UP000604046"/>
    </source>
</evidence>
<proteinExistence type="predicted"/>
<dbReference type="GO" id="GO:0036503">
    <property type="term" value="P:ERAD pathway"/>
    <property type="evidence" value="ECO:0007669"/>
    <property type="project" value="TreeGrafter"/>
</dbReference>
<dbReference type="PANTHER" id="PTHR43539:SF23">
    <property type="entry name" value="FAD-DEPENDENT OXIDOREDUCTASE DOMAIN-CONTAINING PROTEIN 2"/>
    <property type="match status" value="1"/>
</dbReference>
<dbReference type="Pfam" id="PF13738">
    <property type="entry name" value="Pyr_redox_3"/>
    <property type="match status" value="1"/>
</dbReference>
<dbReference type="GO" id="GO:0005788">
    <property type="term" value="C:endoplasmic reticulum lumen"/>
    <property type="evidence" value="ECO:0007669"/>
    <property type="project" value="TreeGrafter"/>
</dbReference>
<reference evidence="3" key="1">
    <citation type="submission" date="2021-02" db="EMBL/GenBank/DDBJ databases">
        <authorList>
            <person name="Dougan E. K."/>
            <person name="Rhodes N."/>
            <person name="Thang M."/>
            <person name="Chan C."/>
        </authorList>
    </citation>
    <scope>NUCLEOTIDE SEQUENCE</scope>
</reference>
<keyword evidence="1" id="KW-0560">Oxidoreductase</keyword>
<dbReference type="GO" id="GO:0050660">
    <property type="term" value="F:flavin adenine dinucleotide binding"/>
    <property type="evidence" value="ECO:0007669"/>
    <property type="project" value="TreeGrafter"/>
</dbReference>
<evidence type="ECO:0000256" key="2">
    <source>
        <dbReference type="SAM" id="SignalP"/>
    </source>
</evidence>
<evidence type="ECO:0000313" key="3">
    <source>
        <dbReference type="EMBL" id="CAE7573774.1"/>
    </source>
</evidence>
<feature type="chain" id="PRO_5032827824" evidence="2">
    <location>
        <begin position="20"/>
        <end position="706"/>
    </location>
</feature>
<comment type="caution">
    <text evidence="3">The sequence shown here is derived from an EMBL/GenBank/DDBJ whole genome shotgun (WGS) entry which is preliminary data.</text>
</comment>
<dbReference type="GO" id="GO:0004497">
    <property type="term" value="F:monooxygenase activity"/>
    <property type="evidence" value="ECO:0007669"/>
    <property type="project" value="TreeGrafter"/>
</dbReference>
<dbReference type="PRINTS" id="PR00411">
    <property type="entry name" value="PNDRDTASEI"/>
</dbReference>
<dbReference type="InterPro" id="IPR050982">
    <property type="entry name" value="Auxin_biosynth/cation_transpt"/>
</dbReference>
<dbReference type="PRINTS" id="PR00368">
    <property type="entry name" value="FADPNR"/>
</dbReference>
<dbReference type="InterPro" id="IPR036188">
    <property type="entry name" value="FAD/NAD-bd_sf"/>
</dbReference>
<dbReference type="Gene3D" id="3.50.50.60">
    <property type="entry name" value="FAD/NAD(P)-binding domain"/>
    <property type="match status" value="2"/>
</dbReference>
<dbReference type="SUPFAM" id="SSF51905">
    <property type="entry name" value="FAD/NAD(P)-binding domain"/>
    <property type="match status" value="2"/>
</dbReference>